<reference evidence="1" key="1">
    <citation type="submission" date="2018-05" db="EMBL/GenBank/DDBJ databases">
        <authorList>
            <person name="Lanie J.A."/>
            <person name="Ng W.-L."/>
            <person name="Kazmierczak K.M."/>
            <person name="Andrzejewski T.M."/>
            <person name="Davidsen T.M."/>
            <person name="Wayne K.J."/>
            <person name="Tettelin H."/>
            <person name="Glass J.I."/>
            <person name="Rusch D."/>
            <person name="Podicherti R."/>
            <person name="Tsui H.-C.T."/>
            <person name="Winkler M.E."/>
        </authorList>
    </citation>
    <scope>NUCLEOTIDE SEQUENCE</scope>
</reference>
<evidence type="ECO:0000313" key="1">
    <source>
        <dbReference type="EMBL" id="SVB21847.1"/>
    </source>
</evidence>
<feature type="non-terminal residue" evidence="1">
    <location>
        <position position="65"/>
    </location>
</feature>
<gene>
    <name evidence="1" type="ORF">METZ01_LOCUS174701</name>
</gene>
<dbReference type="AlphaFoldDB" id="A0A382C8Z0"/>
<dbReference type="EMBL" id="UINC01033101">
    <property type="protein sequence ID" value="SVB21847.1"/>
    <property type="molecule type" value="Genomic_DNA"/>
</dbReference>
<organism evidence="1">
    <name type="scientific">marine metagenome</name>
    <dbReference type="NCBI Taxonomy" id="408172"/>
    <lineage>
        <taxon>unclassified sequences</taxon>
        <taxon>metagenomes</taxon>
        <taxon>ecological metagenomes</taxon>
    </lineage>
</organism>
<name>A0A382C8Z0_9ZZZZ</name>
<proteinExistence type="predicted"/>
<sequence length="65" mass="7391">MDLGRISTVTIGSYDLDSMVKAYGDYLGYRLTKTGKITKEEATHWQTKNLTDSEYVILQPEKSDD</sequence>
<accession>A0A382C8Z0</accession>
<protein>
    <submittedName>
        <fullName evidence="1">Uncharacterized protein</fullName>
    </submittedName>
</protein>